<dbReference type="GO" id="GO:0016747">
    <property type="term" value="F:acyltransferase activity, transferring groups other than amino-acyl groups"/>
    <property type="evidence" value="ECO:0007669"/>
    <property type="project" value="InterPro"/>
</dbReference>
<dbReference type="AlphaFoldDB" id="A0A926D796"/>
<comment type="caution">
    <text evidence="2">The sequence shown here is derived from an EMBL/GenBank/DDBJ whole genome shotgun (WGS) entry which is preliminary data.</text>
</comment>
<dbReference type="Gene3D" id="3.40.630.30">
    <property type="match status" value="1"/>
</dbReference>
<dbReference type="CDD" id="cd04301">
    <property type="entry name" value="NAT_SF"/>
    <property type="match status" value="1"/>
</dbReference>
<reference evidence="2" key="1">
    <citation type="submission" date="2020-08" db="EMBL/GenBank/DDBJ databases">
        <title>Genome public.</title>
        <authorList>
            <person name="Liu C."/>
            <person name="Sun Q."/>
        </authorList>
    </citation>
    <scope>NUCLEOTIDE SEQUENCE</scope>
    <source>
        <strain evidence="2">NSJ-53</strain>
    </source>
</reference>
<proteinExistence type="predicted"/>
<protein>
    <submittedName>
        <fullName evidence="2">GNAT family N-acetyltransferase</fullName>
    </submittedName>
</protein>
<dbReference type="InterPro" id="IPR000182">
    <property type="entry name" value="GNAT_dom"/>
</dbReference>
<dbReference type="InterPro" id="IPR016181">
    <property type="entry name" value="Acyl_CoA_acyltransferase"/>
</dbReference>
<dbReference type="EMBL" id="JACRSR010000002">
    <property type="protein sequence ID" value="MBC8531660.1"/>
    <property type="molecule type" value="Genomic_DNA"/>
</dbReference>
<dbReference type="Proteomes" id="UP000623172">
    <property type="component" value="Unassembled WGS sequence"/>
</dbReference>
<dbReference type="PROSITE" id="PS51186">
    <property type="entry name" value="GNAT"/>
    <property type="match status" value="1"/>
</dbReference>
<keyword evidence="3" id="KW-1185">Reference proteome</keyword>
<dbReference type="SUPFAM" id="SSF55729">
    <property type="entry name" value="Acyl-CoA N-acyltransferases (Nat)"/>
    <property type="match status" value="1"/>
</dbReference>
<feature type="domain" description="N-acetyltransferase" evidence="1">
    <location>
        <begin position="1"/>
        <end position="72"/>
    </location>
</feature>
<sequence>MSAVYMDPDFQGRGLAQMLLERLEKERPDIRLKVPKAEAVNRHIYEKMGYRNTGRETVVNDRLTLLLSQKHT</sequence>
<evidence type="ECO:0000313" key="3">
    <source>
        <dbReference type="Proteomes" id="UP000623172"/>
    </source>
</evidence>
<name>A0A926D796_9FIRM</name>
<dbReference type="Pfam" id="PF13673">
    <property type="entry name" value="Acetyltransf_10"/>
    <property type="match status" value="1"/>
</dbReference>
<gene>
    <name evidence="2" type="ORF">H8696_07325</name>
</gene>
<organism evidence="2 3">
    <name type="scientific">Gehongia tenuis</name>
    <dbReference type="NCBI Taxonomy" id="2763655"/>
    <lineage>
        <taxon>Bacteria</taxon>
        <taxon>Bacillati</taxon>
        <taxon>Bacillota</taxon>
        <taxon>Clostridia</taxon>
        <taxon>Christensenellales</taxon>
        <taxon>Christensenellaceae</taxon>
        <taxon>Gehongia</taxon>
    </lineage>
</organism>
<evidence type="ECO:0000259" key="1">
    <source>
        <dbReference type="PROSITE" id="PS51186"/>
    </source>
</evidence>
<evidence type="ECO:0000313" key="2">
    <source>
        <dbReference type="EMBL" id="MBC8531660.1"/>
    </source>
</evidence>
<accession>A0A926D796</accession>